<evidence type="ECO:0000313" key="3">
    <source>
        <dbReference type="Proteomes" id="UP001344658"/>
    </source>
</evidence>
<accession>A0ABU7PIV0</accession>
<dbReference type="Gene3D" id="1.10.10.10">
    <property type="entry name" value="Winged helix-like DNA-binding domain superfamily/Winged helix DNA-binding domain"/>
    <property type="match status" value="1"/>
</dbReference>
<dbReference type="InterPro" id="IPR000835">
    <property type="entry name" value="HTH_MarR-typ"/>
</dbReference>
<dbReference type="PROSITE" id="PS50995">
    <property type="entry name" value="HTH_MARR_2"/>
    <property type="match status" value="1"/>
</dbReference>
<gene>
    <name evidence="2" type="ORF">V2S66_27030</name>
</gene>
<dbReference type="PANTHER" id="PTHR33164">
    <property type="entry name" value="TRANSCRIPTIONAL REGULATOR, MARR FAMILY"/>
    <property type="match status" value="1"/>
</dbReference>
<evidence type="ECO:0000313" key="2">
    <source>
        <dbReference type="EMBL" id="MEE4545608.1"/>
    </source>
</evidence>
<dbReference type="InterPro" id="IPR036390">
    <property type="entry name" value="WH_DNA-bd_sf"/>
</dbReference>
<sequence>MTADRATEPSEAHLALAFSQHVVRLQTVLEQAIGPSLAAQRLTAAELDVLAALRSIGAPYQQRPKELSARLLLTTGGLSNVLRRLDTRGLISRIPDPADGRSHNVRLTPAGVAAAGAATTAAEAALQRALAAVPAATLQDALHHLRSVLAAV</sequence>
<dbReference type="RefSeq" id="WP_330799307.1">
    <property type="nucleotide sequence ID" value="NZ_JAZEWV010000031.1"/>
</dbReference>
<protein>
    <submittedName>
        <fullName evidence="2">MarR family winged helix-turn-helix transcriptional regulator</fullName>
    </submittedName>
</protein>
<reference evidence="2 3" key="1">
    <citation type="submission" date="2023-12" db="EMBL/GenBank/DDBJ databases">
        <title>Streptomyces sp. V4-01.</title>
        <authorList>
            <person name="Somphong A."/>
            <person name="Phongsopitanun W."/>
        </authorList>
    </citation>
    <scope>NUCLEOTIDE SEQUENCE [LARGE SCALE GENOMIC DNA]</scope>
    <source>
        <strain evidence="2 3">V4-01</strain>
    </source>
</reference>
<dbReference type="InterPro" id="IPR039422">
    <property type="entry name" value="MarR/SlyA-like"/>
</dbReference>
<keyword evidence="3" id="KW-1185">Reference proteome</keyword>
<proteinExistence type="predicted"/>
<dbReference type="EMBL" id="JAZEWV010000031">
    <property type="protein sequence ID" value="MEE4545608.1"/>
    <property type="molecule type" value="Genomic_DNA"/>
</dbReference>
<dbReference type="SMART" id="SM00347">
    <property type="entry name" value="HTH_MARR"/>
    <property type="match status" value="1"/>
</dbReference>
<feature type="domain" description="HTH marR-type" evidence="1">
    <location>
        <begin position="11"/>
        <end position="152"/>
    </location>
</feature>
<name>A0ABU7PIV0_9ACTN</name>
<comment type="caution">
    <text evidence="2">The sequence shown here is derived from an EMBL/GenBank/DDBJ whole genome shotgun (WGS) entry which is preliminary data.</text>
</comment>
<dbReference type="Pfam" id="PF12802">
    <property type="entry name" value="MarR_2"/>
    <property type="match status" value="1"/>
</dbReference>
<dbReference type="PANTHER" id="PTHR33164:SF43">
    <property type="entry name" value="HTH-TYPE TRANSCRIPTIONAL REPRESSOR YETL"/>
    <property type="match status" value="1"/>
</dbReference>
<dbReference type="SUPFAM" id="SSF46785">
    <property type="entry name" value="Winged helix' DNA-binding domain"/>
    <property type="match status" value="1"/>
</dbReference>
<organism evidence="2 3">
    <name type="scientific">Actinacidiphila polyblastidii</name>
    <dbReference type="NCBI Taxonomy" id="3110430"/>
    <lineage>
        <taxon>Bacteria</taxon>
        <taxon>Bacillati</taxon>
        <taxon>Actinomycetota</taxon>
        <taxon>Actinomycetes</taxon>
        <taxon>Kitasatosporales</taxon>
        <taxon>Streptomycetaceae</taxon>
        <taxon>Actinacidiphila</taxon>
    </lineage>
</organism>
<evidence type="ECO:0000259" key="1">
    <source>
        <dbReference type="PROSITE" id="PS50995"/>
    </source>
</evidence>
<dbReference type="Proteomes" id="UP001344658">
    <property type="component" value="Unassembled WGS sequence"/>
</dbReference>
<dbReference type="InterPro" id="IPR036388">
    <property type="entry name" value="WH-like_DNA-bd_sf"/>
</dbReference>